<dbReference type="Proteomes" id="UP000217221">
    <property type="component" value="Chromosome"/>
</dbReference>
<keyword evidence="1" id="KW-1133">Transmembrane helix</keyword>
<feature type="transmembrane region" description="Helical" evidence="1">
    <location>
        <begin position="75"/>
        <end position="94"/>
    </location>
</feature>
<name>A0A249LFI7_9ACTN</name>
<protein>
    <submittedName>
        <fullName evidence="4">Acyltransferase</fullName>
    </submittedName>
</protein>
<dbReference type="PANTHER" id="PTHR23028:SF53">
    <property type="entry name" value="ACYL_TRANSF_3 DOMAIN-CONTAINING PROTEIN"/>
    <property type="match status" value="1"/>
</dbReference>
<dbReference type="OrthoDB" id="3404679at2"/>
<feature type="domain" description="Acyltransferase 3" evidence="2">
    <location>
        <begin position="10"/>
        <end position="330"/>
    </location>
</feature>
<evidence type="ECO:0000313" key="4">
    <source>
        <dbReference type="EMBL" id="ASY27704.1"/>
    </source>
</evidence>
<feature type="transmembrane region" description="Helical" evidence="1">
    <location>
        <begin position="35"/>
        <end position="54"/>
    </location>
</feature>
<dbReference type="RefSeq" id="WP_095698001.1">
    <property type="nucleotide sequence ID" value="NZ_CP016782.1"/>
</dbReference>
<feature type="transmembrane region" description="Helical" evidence="1">
    <location>
        <begin position="169"/>
        <end position="189"/>
    </location>
</feature>
<evidence type="ECO:0000259" key="2">
    <source>
        <dbReference type="Pfam" id="PF01757"/>
    </source>
</evidence>
<dbReference type="InterPro" id="IPR050879">
    <property type="entry name" value="Acyltransferase_3"/>
</dbReference>
<reference evidence="4 5" key="1">
    <citation type="submission" date="2016-07" db="EMBL/GenBank/DDBJ databases">
        <title>High microdiversification within the ubiquitous acI lineage of Actinobacteria.</title>
        <authorList>
            <person name="Neuenschwander S.M."/>
            <person name="Salcher M."/>
            <person name="Ghai R."/>
            <person name="Pernthaler J."/>
        </authorList>
    </citation>
    <scope>NUCLEOTIDE SEQUENCE [LARGE SCALE GENOMIC DNA]</scope>
    <source>
        <strain evidence="4">MMS-VB-114</strain>
    </source>
</reference>
<feature type="transmembrane region" description="Helical" evidence="1">
    <location>
        <begin position="224"/>
        <end position="241"/>
    </location>
</feature>
<dbReference type="EMBL" id="CP016782">
    <property type="protein sequence ID" value="ASY27704.1"/>
    <property type="molecule type" value="Genomic_DNA"/>
</dbReference>
<dbReference type="InterPro" id="IPR002656">
    <property type="entry name" value="Acyl_transf_3_dom"/>
</dbReference>
<keyword evidence="5" id="KW-1185">Reference proteome</keyword>
<accession>A0A249LFI7</accession>
<feature type="transmembrane region" description="Helical" evidence="1">
    <location>
        <begin position="195"/>
        <end position="217"/>
    </location>
</feature>
<feature type="transmembrane region" description="Helical" evidence="1">
    <location>
        <begin position="146"/>
        <end position="162"/>
    </location>
</feature>
<dbReference type="Pfam" id="PF01757">
    <property type="entry name" value="Acyl_transf_3"/>
    <property type="match status" value="1"/>
</dbReference>
<keyword evidence="1" id="KW-0812">Transmembrane</keyword>
<dbReference type="GO" id="GO:0009103">
    <property type="term" value="P:lipopolysaccharide biosynthetic process"/>
    <property type="evidence" value="ECO:0007669"/>
    <property type="project" value="TreeGrafter"/>
</dbReference>
<keyword evidence="4" id="KW-0808">Transferase</keyword>
<dbReference type="KEGG" id="plim:PHILAsVB114_03425"/>
<feature type="transmembrane region" description="Helical" evidence="1">
    <location>
        <begin position="12"/>
        <end position="29"/>
    </location>
</feature>
<organism evidence="4 5">
    <name type="scientific">Candidatus Planktophila limnetica</name>
    <dbReference type="NCBI Taxonomy" id="573600"/>
    <lineage>
        <taxon>Bacteria</taxon>
        <taxon>Bacillati</taxon>
        <taxon>Actinomycetota</taxon>
        <taxon>Actinomycetes</taxon>
        <taxon>Candidatus Nanopelagicales</taxon>
        <taxon>Candidatus Nanopelagicaceae</taxon>
        <taxon>Candidatus Planktophila</taxon>
    </lineage>
</organism>
<dbReference type="GO" id="GO:0016020">
    <property type="term" value="C:membrane"/>
    <property type="evidence" value="ECO:0007669"/>
    <property type="project" value="TreeGrafter"/>
</dbReference>
<dbReference type="AlphaFoldDB" id="A0A249LFI7"/>
<keyword evidence="4" id="KW-0012">Acyltransferase</keyword>
<evidence type="ECO:0000313" key="5">
    <source>
        <dbReference type="Proteomes" id="UP000217221"/>
    </source>
</evidence>
<feature type="transmembrane region" description="Helical" evidence="1">
    <location>
        <begin position="343"/>
        <end position="368"/>
    </location>
</feature>
<dbReference type="InterPro" id="IPR043968">
    <property type="entry name" value="SGNH"/>
</dbReference>
<keyword evidence="1" id="KW-0472">Membrane</keyword>
<proteinExistence type="predicted"/>
<dbReference type="PANTHER" id="PTHR23028">
    <property type="entry name" value="ACETYLTRANSFERASE"/>
    <property type="match status" value="1"/>
</dbReference>
<feature type="domain" description="SGNH" evidence="3">
    <location>
        <begin position="399"/>
        <end position="614"/>
    </location>
</feature>
<dbReference type="Pfam" id="PF19040">
    <property type="entry name" value="SGNH"/>
    <property type="match status" value="1"/>
</dbReference>
<sequence>MKSSTPKITQIQGLRALAALLVTLFHAKWVSGGFIGVDIFYVISGFLITGLLIREIERTGSINFKEFYARRFKRLLPTSFFVLAVTAVFSWLLIPATMRSSLGRDIIAASLYVSNYLFAWWQADYQNLDATPSPVIHYWSLAVEEQFYLLWPLLILLFFMVATKLKKKIALTILVAAVTLLSFLFSVYQTETSPIWAFYSLPTRAWELGLGALLVLLPPVKTKKLVGLVGFIFIIASAFIFNETTAFPGLNAVLPVLGTVMLISTINSWPPFLNDVANSKISQWLGEISYPLYLWHWPLLVLPSTYFSRPLEVYERILAIIATIVLADLTHRFIEEPFRKKKILSTLVFKQSAVITLVSVLIGTTVFFTSSDRINVTGIDGAISLAQIKARPLVYEDGCHANYAETKSDACEYADKDSQKTIVLYGDSHAAQWFPALVEIASRSGYKLVSLTKSACPSVDVVRSDQGAFKMSRCEKWREDSLLRISKIKPDVLVMSSFQYFAQPRQFQDRNQWWTDGQRKLLNSVKNASPHLIYLTDTPHPARDIPACLANNSISKCNTTERSENLSISGFDVIDPNAWLCSRTCPAVKDGVVAYRDASHISVDTAIALIPRLTQALRNQGVNL</sequence>
<dbReference type="GO" id="GO:0016747">
    <property type="term" value="F:acyltransferase activity, transferring groups other than amino-acyl groups"/>
    <property type="evidence" value="ECO:0007669"/>
    <property type="project" value="InterPro"/>
</dbReference>
<evidence type="ECO:0000259" key="3">
    <source>
        <dbReference type="Pfam" id="PF19040"/>
    </source>
</evidence>
<feature type="transmembrane region" description="Helical" evidence="1">
    <location>
        <begin position="247"/>
        <end position="269"/>
    </location>
</feature>
<evidence type="ECO:0000256" key="1">
    <source>
        <dbReference type="SAM" id="Phobius"/>
    </source>
</evidence>
<gene>
    <name evidence="4" type="ORF">PHILAsVB114_03425</name>
</gene>